<reference evidence="2" key="1">
    <citation type="submission" date="2019-03" db="EMBL/GenBank/DDBJ databases">
        <authorList>
            <person name="Mank J."/>
            <person name="Almeida P."/>
        </authorList>
    </citation>
    <scope>NUCLEOTIDE SEQUENCE</scope>
    <source>
        <strain evidence="2">78183</strain>
    </source>
</reference>
<dbReference type="GO" id="GO:0016226">
    <property type="term" value="P:iron-sulfur cluster assembly"/>
    <property type="evidence" value="ECO:0007669"/>
    <property type="project" value="TreeGrafter"/>
</dbReference>
<dbReference type="AlphaFoldDB" id="A0A6N2K8B9"/>
<accession>A0A6N2K8B9</accession>
<evidence type="ECO:0000313" key="2">
    <source>
        <dbReference type="EMBL" id="VFU22206.1"/>
    </source>
</evidence>
<gene>
    <name evidence="2" type="ORF">SVIM_LOCUS21553</name>
</gene>
<dbReference type="SUPFAM" id="SSF82649">
    <property type="entry name" value="SufE/NifU"/>
    <property type="match status" value="1"/>
</dbReference>
<dbReference type="Pfam" id="PF02657">
    <property type="entry name" value="SufE"/>
    <property type="match status" value="1"/>
</dbReference>
<proteinExistence type="predicted"/>
<sequence>MSLENIDFKANANYLGGFAFQNNNLKPLDNEFKTRENKVEGRDSQVWVRAYLDFEKNVVFKADSDLVLTKGLAVLLVQGLSSRPIVKEKESRGGKLIFVDEKSHD</sequence>
<dbReference type="InterPro" id="IPR003808">
    <property type="entry name" value="Fe-S_metab-assoc_dom"/>
</dbReference>
<dbReference type="Gene3D" id="3.90.1010.10">
    <property type="match status" value="1"/>
</dbReference>
<feature type="domain" description="Fe-S metabolism associated" evidence="1">
    <location>
        <begin position="23"/>
        <end position="84"/>
    </location>
</feature>
<dbReference type="PANTHER" id="PTHR46230">
    <property type="match status" value="1"/>
</dbReference>
<dbReference type="PANTHER" id="PTHR46230:SF3">
    <property type="entry name" value="SUFE-LIKE PROTEIN 1, CHLOROPLASTIC_MITOCHONDRIAL"/>
    <property type="match status" value="1"/>
</dbReference>
<evidence type="ECO:0000259" key="1">
    <source>
        <dbReference type="Pfam" id="PF02657"/>
    </source>
</evidence>
<organism evidence="2">
    <name type="scientific">Salix viminalis</name>
    <name type="common">Common osier</name>
    <name type="synonym">Basket willow</name>
    <dbReference type="NCBI Taxonomy" id="40686"/>
    <lineage>
        <taxon>Eukaryota</taxon>
        <taxon>Viridiplantae</taxon>
        <taxon>Streptophyta</taxon>
        <taxon>Embryophyta</taxon>
        <taxon>Tracheophyta</taxon>
        <taxon>Spermatophyta</taxon>
        <taxon>Magnoliopsida</taxon>
        <taxon>eudicotyledons</taxon>
        <taxon>Gunneridae</taxon>
        <taxon>Pentapetalae</taxon>
        <taxon>rosids</taxon>
        <taxon>fabids</taxon>
        <taxon>Malpighiales</taxon>
        <taxon>Salicaceae</taxon>
        <taxon>Saliceae</taxon>
        <taxon>Salix</taxon>
    </lineage>
</organism>
<protein>
    <recommendedName>
        <fullName evidence="1">Fe-S metabolism associated domain-containing protein</fullName>
    </recommendedName>
</protein>
<name>A0A6N2K8B9_SALVM</name>
<dbReference type="EMBL" id="CAADRP010000047">
    <property type="protein sequence ID" value="VFU22206.1"/>
    <property type="molecule type" value="Genomic_DNA"/>
</dbReference>
<dbReference type="GO" id="GO:0009507">
    <property type="term" value="C:chloroplast"/>
    <property type="evidence" value="ECO:0007669"/>
    <property type="project" value="TreeGrafter"/>
</dbReference>